<dbReference type="OrthoDB" id="9781780at2"/>
<dbReference type="PANTHER" id="PTHR46795">
    <property type="entry name" value="ABC TRANSPORTER PERMEASE-RELATED-RELATED"/>
    <property type="match status" value="1"/>
</dbReference>
<evidence type="ECO:0000256" key="1">
    <source>
        <dbReference type="ARBA" id="ARBA00004651"/>
    </source>
</evidence>
<comment type="similarity">
    <text evidence="6">Belongs to the ABC-4 integral membrane protein family.</text>
</comment>
<sequence length="657" mass="74742">MDFSSMIIKNIKHNIKNYTAYLLGNSLIQCILFMFFTLIFSQEFMNADETIPLKANINSTVIIMVAFSAIFIIFTTVSFTKYRGKEFGVYFTIGLTSKEIIKILCYENIIISMLSFLFASIGGSVFSKLFHMAIGKILRIDNILIPLSFKAYGTILLISAGIFLFTTGYQMVFLKRYSVINILKSKSKKDVGSTSVILGIIGIIIFISSLIAFNMLVNDNAKINSNLVLSYSIFGTAVSVYLLIGFSMTVVVKVLRKFKRTYNNNILFVNSLAHRFMSYKSVLYVVALMVSGAMIFISMAYSNYKSTERKIEIKYPYDMSFIVDKSQMNNKNIKDIVLKNLGEVKNYIALEGLNIPDIRVYEGKCLYRRFNLLVISEDNYRSLGKKELNLKRGEVLYSHTQKTGGLLDGGFILDLSKKEIKDEVSLDQYKEQHKMDEYMYVANENKRDEVSTAVNTFYSDNYLRGDEIVVNNEDYNMMKEKLGDEVVTYDVLFNVKNSEGHEGLKDSLESNLSKAVSDTLIIKESMFDAAIKGNGFMLFIFSFMGMMFLIGSAAVLYFKTIASIEEDRERSKQLMKIGLTRNEINKLAMKELGAVFLVPPVIALTCTGYFLSTIFNVISDGENMWKNSLFVFAVYSVIQIIFYVITSSKYKKQINRI</sequence>
<dbReference type="InterPro" id="IPR003838">
    <property type="entry name" value="ABC3_permease_C"/>
</dbReference>
<gene>
    <name evidence="8" type="primary">yxdM</name>
    <name evidence="8" type="ORF">CLVI_04690</name>
</gene>
<dbReference type="PANTHER" id="PTHR46795:SF3">
    <property type="entry name" value="ABC TRANSPORTER PERMEASE"/>
    <property type="match status" value="1"/>
</dbReference>
<feature type="transmembrane region" description="Helical" evidence="6">
    <location>
        <begin position="103"/>
        <end position="126"/>
    </location>
</feature>
<feature type="domain" description="ABC3 transporter permease C-terminal" evidence="7">
    <location>
        <begin position="60"/>
        <end position="170"/>
    </location>
</feature>
<dbReference type="RefSeq" id="WP_106058506.1">
    <property type="nucleotide sequence ID" value="NZ_PVXQ01000003.1"/>
</dbReference>
<feature type="transmembrane region" description="Helical" evidence="6">
    <location>
        <begin position="151"/>
        <end position="174"/>
    </location>
</feature>
<feature type="transmembrane region" description="Helical" evidence="6">
    <location>
        <begin position="195"/>
        <end position="217"/>
    </location>
</feature>
<dbReference type="GO" id="GO:0055085">
    <property type="term" value="P:transmembrane transport"/>
    <property type="evidence" value="ECO:0007669"/>
    <property type="project" value="UniProtKB-UniRule"/>
</dbReference>
<feature type="transmembrane region" description="Helical" evidence="6">
    <location>
        <begin position="20"/>
        <end position="41"/>
    </location>
</feature>
<feature type="transmembrane region" description="Helical" evidence="6">
    <location>
        <begin position="61"/>
        <end position="82"/>
    </location>
</feature>
<keyword evidence="2 6" id="KW-1003">Cell membrane</keyword>
<evidence type="ECO:0000256" key="2">
    <source>
        <dbReference type="ARBA" id="ARBA00022475"/>
    </source>
</evidence>
<proteinExistence type="inferred from homology"/>
<dbReference type="EMBL" id="PVXQ01000003">
    <property type="protein sequence ID" value="PRR84171.1"/>
    <property type="molecule type" value="Genomic_DNA"/>
</dbReference>
<dbReference type="InterPro" id="IPR027022">
    <property type="entry name" value="ABC_permease_BceB-typ"/>
</dbReference>
<dbReference type="Proteomes" id="UP000239471">
    <property type="component" value="Unassembled WGS sequence"/>
</dbReference>
<keyword evidence="4 6" id="KW-1133">Transmembrane helix</keyword>
<keyword evidence="6" id="KW-0813">Transport</keyword>
<feature type="transmembrane region" description="Helical" evidence="6">
    <location>
        <begin position="627"/>
        <end position="646"/>
    </location>
</feature>
<accession>A0A2T0BJW8</accession>
<comment type="subcellular location">
    <subcellularLocation>
        <location evidence="1 6">Cell membrane</location>
        <topology evidence="1 6">Multi-pass membrane protein</topology>
    </subcellularLocation>
</comment>
<dbReference type="Pfam" id="PF02687">
    <property type="entry name" value="FtsX"/>
    <property type="match status" value="1"/>
</dbReference>
<dbReference type="GO" id="GO:0005886">
    <property type="term" value="C:plasma membrane"/>
    <property type="evidence" value="ECO:0007669"/>
    <property type="project" value="UniProtKB-SubCell"/>
</dbReference>
<feature type="transmembrane region" description="Helical" evidence="6">
    <location>
        <begin position="536"/>
        <end position="558"/>
    </location>
</feature>
<evidence type="ECO:0000256" key="4">
    <source>
        <dbReference type="ARBA" id="ARBA00022989"/>
    </source>
</evidence>
<feature type="transmembrane region" description="Helical" evidence="6">
    <location>
        <begin position="229"/>
        <end position="252"/>
    </location>
</feature>
<keyword evidence="3 6" id="KW-0812">Transmembrane</keyword>
<protein>
    <submittedName>
        <fullName evidence="8">ABC transporter permease protein YxdM</fullName>
    </submittedName>
</protein>
<dbReference type="AlphaFoldDB" id="A0A2T0BJW8"/>
<evidence type="ECO:0000313" key="8">
    <source>
        <dbReference type="EMBL" id="PRR84171.1"/>
    </source>
</evidence>
<evidence type="ECO:0000313" key="9">
    <source>
        <dbReference type="Proteomes" id="UP000239471"/>
    </source>
</evidence>
<keyword evidence="5 6" id="KW-0472">Membrane</keyword>
<evidence type="ECO:0000256" key="6">
    <source>
        <dbReference type="PIRNR" id="PIRNR018968"/>
    </source>
</evidence>
<feature type="transmembrane region" description="Helical" evidence="6">
    <location>
        <begin position="282"/>
        <end position="301"/>
    </location>
</feature>
<evidence type="ECO:0000256" key="5">
    <source>
        <dbReference type="ARBA" id="ARBA00023136"/>
    </source>
</evidence>
<comment type="caution">
    <text evidence="8">The sequence shown here is derived from an EMBL/GenBank/DDBJ whole genome shotgun (WGS) entry which is preliminary data.</text>
</comment>
<evidence type="ECO:0000259" key="7">
    <source>
        <dbReference type="Pfam" id="PF02687"/>
    </source>
</evidence>
<evidence type="ECO:0000256" key="3">
    <source>
        <dbReference type="ARBA" id="ARBA00022692"/>
    </source>
</evidence>
<dbReference type="InterPro" id="IPR052536">
    <property type="entry name" value="ABC-4_Integral_Memb_Prot"/>
</dbReference>
<reference evidence="8 9" key="1">
    <citation type="submission" date="2018-03" db="EMBL/GenBank/DDBJ databases">
        <title>Genome sequence of Clostridium vincentii DSM 10228.</title>
        <authorList>
            <person name="Poehlein A."/>
            <person name="Daniel R."/>
        </authorList>
    </citation>
    <scope>NUCLEOTIDE SEQUENCE [LARGE SCALE GENOMIC DNA]</scope>
    <source>
        <strain evidence="8 9">DSM 10228</strain>
    </source>
</reference>
<organism evidence="8 9">
    <name type="scientific">Clostridium vincentii</name>
    <dbReference type="NCBI Taxonomy" id="52704"/>
    <lineage>
        <taxon>Bacteria</taxon>
        <taxon>Bacillati</taxon>
        <taxon>Bacillota</taxon>
        <taxon>Clostridia</taxon>
        <taxon>Eubacteriales</taxon>
        <taxon>Clostridiaceae</taxon>
        <taxon>Clostridium</taxon>
    </lineage>
</organism>
<feature type="transmembrane region" description="Helical" evidence="6">
    <location>
        <begin position="592"/>
        <end position="615"/>
    </location>
</feature>
<keyword evidence="9" id="KW-1185">Reference proteome</keyword>
<name>A0A2T0BJW8_9CLOT</name>
<dbReference type="PIRSF" id="PIRSF018968">
    <property type="entry name" value="ABC_permease_BceB"/>
    <property type="match status" value="1"/>
</dbReference>